<dbReference type="Pfam" id="PF00072">
    <property type="entry name" value="Response_reg"/>
    <property type="match status" value="1"/>
</dbReference>
<dbReference type="SUPFAM" id="SSF52172">
    <property type="entry name" value="CheY-like"/>
    <property type="match status" value="1"/>
</dbReference>
<feature type="domain" description="Response regulatory" evidence="4">
    <location>
        <begin position="2"/>
        <end position="119"/>
    </location>
</feature>
<dbReference type="PANTHER" id="PTHR44591">
    <property type="entry name" value="STRESS RESPONSE REGULATOR PROTEIN 1"/>
    <property type="match status" value="1"/>
</dbReference>
<organism evidence="5 6">
    <name type="scientific">Candidatus Nomurabacteria bacterium RIFCSPLOWO2_01_FULL_40_18</name>
    <dbReference type="NCBI Taxonomy" id="1801773"/>
    <lineage>
        <taxon>Bacteria</taxon>
        <taxon>Candidatus Nomuraibacteriota</taxon>
    </lineage>
</organism>
<sequence length="130" mass="14341">MKILIVDDDSFLLDMYALKFNQNNFEVYTAGDGAQSIEKIKGGLSPDVMLVDIIMPVMDGFEMLEKINNEKLLPNSTKIILSNKSQQSDIDRGNSLGVSGYIIKANSTPVEVINHVIDIVGKKIVIPKSK</sequence>
<dbReference type="InterPro" id="IPR011006">
    <property type="entry name" value="CheY-like_superfamily"/>
</dbReference>
<dbReference type="SMART" id="SM00448">
    <property type="entry name" value="REC"/>
    <property type="match status" value="1"/>
</dbReference>
<keyword evidence="1 3" id="KW-0597">Phosphoprotein</keyword>
<evidence type="ECO:0000259" key="4">
    <source>
        <dbReference type="PROSITE" id="PS50110"/>
    </source>
</evidence>
<dbReference type="InterPro" id="IPR001789">
    <property type="entry name" value="Sig_transdc_resp-reg_receiver"/>
</dbReference>
<dbReference type="Gene3D" id="3.40.50.2300">
    <property type="match status" value="1"/>
</dbReference>
<proteinExistence type="predicted"/>
<dbReference type="GO" id="GO:0000160">
    <property type="term" value="P:phosphorelay signal transduction system"/>
    <property type="evidence" value="ECO:0007669"/>
    <property type="project" value="UniProtKB-KW"/>
</dbReference>
<evidence type="ECO:0000256" key="3">
    <source>
        <dbReference type="PROSITE-ProRule" id="PRU00169"/>
    </source>
</evidence>
<gene>
    <name evidence="5" type="ORF">A3A03_02585</name>
</gene>
<dbReference type="EMBL" id="MFUX01000015">
    <property type="protein sequence ID" value="OGI94605.1"/>
    <property type="molecule type" value="Genomic_DNA"/>
</dbReference>
<evidence type="ECO:0000256" key="2">
    <source>
        <dbReference type="ARBA" id="ARBA00023012"/>
    </source>
</evidence>
<reference evidence="5 6" key="1">
    <citation type="journal article" date="2016" name="Nat. Commun.">
        <title>Thousands of microbial genomes shed light on interconnected biogeochemical processes in an aquifer system.</title>
        <authorList>
            <person name="Anantharaman K."/>
            <person name="Brown C.T."/>
            <person name="Hug L.A."/>
            <person name="Sharon I."/>
            <person name="Castelle C.J."/>
            <person name="Probst A.J."/>
            <person name="Thomas B.C."/>
            <person name="Singh A."/>
            <person name="Wilkins M.J."/>
            <person name="Karaoz U."/>
            <person name="Brodie E.L."/>
            <person name="Williams K.H."/>
            <person name="Hubbard S.S."/>
            <person name="Banfield J.F."/>
        </authorList>
    </citation>
    <scope>NUCLEOTIDE SEQUENCE [LARGE SCALE GENOMIC DNA]</scope>
</reference>
<evidence type="ECO:0000313" key="5">
    <source>
        <dbReference type="EMBL" id="OGI94605.1"/>
    </source>
</evidence>
<protein>
    <recommendedName>
        <fullName evidence="4">Response regulatory domain-containing protein</fullName>
    </recommendedName>
</protein>
<dbReference type="PROSITE" id="PS50110">
    <property type="entry name" value="RESPONSE_REGULATORY"/>
    <property type="match status" value="1"/>
</dbReference>
<accession>A0A1F6XKD1</accession>
<name>A0A1F6XKD1_9BACT</name>
<evidence type="ECO:0000313" key="6">
    <source>
        <dbReference type="Proteomes" id="UP000176629"/>
    </source>
</evidence>
<dbReference type="PANTHER" id="PTHR44591:SF14">
    <property type="entry name" value="PROTEIN PILG"/>
    <property type="match status" value="1"/>
</dbReference>
<dbReference type="CDD" id="cd00156">
    <property type="entry name" value="REC"/>
    <property type="match status" value="1"/>
</dbReference>
<dbReference type="Proteomes" id="UP000176629">
    <property type="component" value="Unassembled WGS sequence"/>
</dbReference>
<feature type="modified residue" description="4-aspartylphosphate" evidence="3">
    <location>
        <position position="52"/>
    </location>
</feature>
<evidence type="ECO:0000256" key="1">
    <source>
        <dbReference type="ARBA" id="ARBA00022553"/>
    </source>
</evidence>
<comment type="caution">
    <text evidence="5">The sequence shown here is derived from an EMBL/GenBank/DDBJ whole genome shotgun (WGS) entry which is preliminary data.</text>
</comment>
<dbReference type="AlphaFoldDB" id="A0A1F6XKD1"/>
<dbReference type="InterPro" id="IPR050595">
    <property type="entry name" value="Bact_response_regulator"/>
</dbReference>
<dbReference type="STRING" id="1801773.A3A03_02585"/>
<keyword evidence="2" id="KW-0902">Two-component regulatory system</keyword>